<feature type="transmembrane region" description="Helical" evidence="2">
    <location>
        <begin position="48"/>
        <end position="66"/>
    </location>
</feature>
<evidence type="ECO:0000313" key="4">
    <source>
        <dbReference type="Proteomes" id="UP001499967"/>
    </source>
</evidence>
<organism evidence="3 4">
    <name type="scientific">Pseudonocardia zijingensis</name>
    <dbReference type="NCBI Taxonomy" id="153376"/>
    <lineage>
        <taxon>Bacteria</taxon>
        <taxon>Bacillati</taxon>
        <taxon>Actinomycetota</taxon>
        <taxon>Actinomycetes</taxon>
        <taxon>Pseudonocardiales</taxon>
        <taxon>Pseudonocardiaceae</taxon>
        <taxon>Pseudonocardia</taxon>
    </lineage>
</organism>
<keyword evidence="2" id="KW-0812">Transmembrane</keyword>
<evidence type="ECO:0000256" key="1">
    <source>
        <dbReference type="SAM" id="MobiDB-lite"/>
    </source>
</evidence>
<proteinExistence type="predicted"/>
<name>A0ABN1QHK1_9PSEU</name>
<dbReference type="Proteomes" id="UP001499967">
    <property type="component" value="Unassembled WGS sequence"/>
</dbReference>
<reference evidence="3 4" key="1">
    <citation type="journal article" date="2019" name="Int. J. Syst. Evol. Microbiol.">
        <title>The Global Catalogue of Microorganisms (GCM) 10K type strain sequencing project: providing services to taxonomists for standard genome sequencing and annotation.</title>
        <authorList>
            <consortium name="The Broad Institute Genomics Platform"/>
            <consortium name="The Broad Institute Genome Sequencing Center for Infectious Disease"/>
            <person name="Wu L."/>
            <person name="Ma J."/>
        </authorList>
    </citation>
    <scope>NUCLEOTIDE SEQUENCE [LARGE SCALE GENOMIC DNA]</scope>
    <source>
        <strain evidence="3 4">JCM 11117</strain>
    </source>
</reference>
<feature type="transmembrane region" description="Helical" evidence="2">
    <location>
        <begin position="23"/>
        <end position="42"/>
    </location>
</feature>
<comment type="caution">
    <text evidence="3">The sequence shown here is derived from an EMBL/GenBank/DDBJ whole genome shotgun (WGS) entry which is preliminary data.</text>
</comment>
<accession>A0ABN1QHK1</accession>
<protein>
    <submittedName>
        <fullName evidence="3">Uncharacterized protein</fullName>
    </submittedName>
</protein>
<evidence type="ECO:0000256" key="2">
    <source>
        <dbReference type="SAM" id="Phobius"/>
    </source>
</evidence>
<sequence>MESTNLAVIVLRRRPDEGERDHVRILIVLPWLGLASGVALAAQKEATVWLRAGLLLALGLVLFGLTRLGGRLTRAKAWDDACPVPGPARRRARPGRPPPRGC</sequence>
<keyword evidence="2" id="KW-1133">Transmembrane helix</keyword>
<feature type="region of interest" description="Disordered" evidence="1">
    <location>
        <begin position="83"/>
        <end position="102"/>
    </location>
</feature>
<keyword evidence="4" id="KW-1185">Reference proteome</keyword>
<evidence type="ECO:0000313" key="3">
    <source>
        <dbReference type="EMBL" id="GAA0942751.1"/>
    </source>
</evidence>
<dbReference type="EMBL" id="BAAAHP010000108">
    <property type="protein sequence ID" value="GAA0942751.1"/>
    <property type="molecule type" value="Genomic_DNA"/>
</dbReference>
<gene>
    <name evidence="3" type="ORF">GCM10009559_39180</name>
</gene>
<keyword evidence="2" id="KW-0472">Membrane</keyword>